<dbReference type="AlphaFoldDB" id="T5LSW8"/>
<proteinExistence type="predicted"/>
<keyword evidence="3" id="KW-1185">Reference proteome</keyword>
<sequence length="274" mass="30666">MRTAYRRGRLSGQRVKYRPGVCRQDVQCRTDRAGQGLGNRGGFYARNQNRPSGQKTGRASEAEAAPRKGTASRNAFHAGKEAERESASERAGSGETVRKTERTVKPGMANRLAVEKREDGAGLAGYVCRETGAPVSETGTKTAVLRRSINVAPENRFCVLRGFAVRSSDRPQSRPARKTPVLPCLSRKTNPLREPDTAFPPLPFAGERHGLPAFFCRMRFFQTRNPHGKNTTAIHFRHFKAETAVFKRLSRLRNRPEPLQQETVQCRVFLLFID</sequence>
<dbReference type="Proteomes" id="UP000003973">
    <property type="component" value="Unassembled WGS sequence"/>
</dbReference>
<reference evidence="2" key="1">
    <citation type="submission" date="2011-10" db="EMBL/GenBank/DDBJ databases">
        <title>The Genome Sequence of Oxalobacter formigenes HOxBLS.</title>
        <authorList>
            <consortium name="The Broad Institute Genome Sequencing Platform"/>
            <person name="Earl A."/>
            <person name="Ward D."/>
            <person name="Feldgarden M."/>
            <person name="Gevers D."/>
            <person name="Allison M.J."/>
            <person name="Humphrey S."/>
            <person name="Young S.K."/>
            <person name="Zeng Q."/>
            <person name="Gargeya S."/>
            <person name="Fitzgerald M."/>
            <person name="Haas B."/>
            <person name="Abouelleil A."/>
            <person name="Alvarado L."/>
            <person name="Arachchi H.M."/>
            <person name="Berlin A."/>
            <person name="Brown A."/>
            <person name="Chapman S.B."/>
            <person name="Chen Z."/>
            <person name="Dunbar C."/>
            <person name="Freedman E."/>
            <person name="Gearin G."/>
            <person name="Goldberg J."/>
            <person name="Griggs A."/>
            <person name="Gujja S."/>
            <person name="Heiman D."/>
            <person name="Howarth C."/>
            <person name="Larson L."/>
            <person name="Lui A."/>
            <person name="MacDonald P.J.P."/>
            <person name="Montmayeur A."/>
            <person name="Murphy C."/>
            <person name="Neiman D."/>
            <person name="Pearson M."/>
            <person name="Priest M."/>
            <person name="Roberts A."/>
            <person name="Saif S."/>
            <person name="Shea T."/>
            <person name="Shenoy N."/>
            <person name="Sisk P."/>
            <person name="Stolte C."/>
            <person name="Sykes S."/>
            <person name="Wortman J."/>
            <person name="Nusbaum C."/>
            <person name="Birren B."/>
        </authorList>
    </citation>
    <scope>NUCLEOTIDE SEQUENCE [LARGE SCALE GENOMIC DNA]</scope>
    <source>
        <strain evidence="2">HOxBLS</strain>
    </source>
</reference>
<feature type="region of interest" description="Disordered" evidence="1">
    <location>
        <begin position="32"/>
        <end position="109"/>
    </location>
</feature>
<gene>
    <name evidence="2" type="ORF">OFAG_02245</name>
</gene>
<organism evidence="2 3">
    <name type="scientific">Oxalobacter paraformigenes</name>
    <dbReference type="NCBI Taxonomy" id="556268"/>
    <lineage>
        <taxon>Bacteria</taxon>
        <taxon>Pseudomonadati</taxon>
        <taxon>Pseudomonadota</taxon>
        <taxon>Betaproteobacteria</taxon>
        <taxon>Burkholderiales</taxon>
        <taxon>Oxalobacteraceae</taxon>
        <taxon>Oxalobacter</taxon>
    </lineage>
</organism>
<dbReference type="HOGENOM" id="CLU_1015053_0_0_4"/>
<evidence type="ECO:0000313" key="2">
    <source>
        <dbReference type="EMBL" id="EQM95149.1"/>
    </source>
</evidence>
<feature type="compositionally biased region" description="Polar residues" evidence="1">
    <location>
        <begin position="46"/>
        <end position="57"/>
    </location>
</feature>
<feature type="compositionally biased region" description="Basic and acidic residues" evidence="1">
    <location>
        <begin position="78"/>
        <end position="88"/>
    </location>
</feature>
<evidence type="ECO:0000256" key="1">
    <source>
        <dbReference type="SAM" id="MobiDB-lite"/>
    </source>
</evidence>
<accession>T5LSW8</accession>
<name>T5LSW8_9BURK</name>
<evidence type="ECO:0000313" key="3">
    <source>
        <dbReference type="Proteomes" id="UP000003973"/>
    </source>
</evidence>
<dbReference type="EMBL" id="ACDP02000023">
    <property type="protein sequence ID" value="EQM95149.1"/>
    <property type="molecule type" value="Genomic_DNA"/>
</dbReference>
<protein>
    <submittedName>
        <fullName evidence="2">Uncharacterized protein</fullName>
    </submittedName>
</protein>
<comment type="caution">
    <text evidence="2">The sequence shown here is derived from an EMBL/GenBank/DDBJ whole genome shotgun (WGS) entry which is preliminary data.</text>
</comment>